<dbReference type="OrthoDB" id="708993at2"/>
<evidence type="ECO:0000313" key="1">
    <source>
        <dbReference type="EMBL" id="SKC04479.1"/>
    </source>
</evidence>
<evidence type="ECO:0008006" key="3">
    <source>
        <dbReference type="Google" id="ProtNLM"/>
    </source>
</evidence>
<dbReference type="EMBL" id="FUZF01000022">
    <property type="protein sequence ID" value="SKC04479.1"/>
    <property type="molecule type" value="Genomic_DNA"/>
</dbReference>
<protein>
    <recommendedName>
        <fullName evidence="3">Outer membrane protein beta-barrel domain-containing protein</fullName>
    </recommendedName>
</protein>
<organism evidence="1 2">
    <name type="scientific">Sphingobacterium nematocida</name>
    <dbReference type="NCBI Taxonomy" id="1513896"/>
    <lineage>
        <taxon>Bacteria</taxon>
        <taxon>Pseudomonadati</taxon>
        <taxon>Bacteroidota</taxon>
        <taxon>Sphingobacteriia</taxon>
        <taxon>Sphingobacteriales</taxon>
        <taxon>Sphingobacteriaceae</taxon>
        <taxon>Sphingobacterium</taxon>
    </lineage>
</organism>
<proteinExistence type="predicted"/>
<dbReference type="Proteomes" id="UP000190150">
    <property type="component" value="Unassembled WGS sequence"/>
</dbReference>
<keyword evidence="2" id="KW-1185">Reference proteome</keyword>
<sequence>MKYIFWILFLCMVSHIRLKAQEGQDHSKWIFGPSLGYQYQKTSFVKASFWGLTDLGYANYLRVDGGANMTWKGGKTHVVPELGVTYYLSAKGVWPFVKMETTPYTITPKVGVGVFNIFEVGAGYGLGLENKKGLGMPIKGFNISVGLSLPLNYHLY</sequence>
<dbReference type="STRING" id="1513896.SAMN05660841_03838"/>
<name>A0A1T5G7Z4_9SPHI</name>
<dbReference type="RefSeq" id="WP_139375399.1">
    <property type="nucleotide sequence ID" value="NZ_FUZF01000022.1"/>
</dbReference>
<reference evidence="2" key="1">
    <citation type="submission" date="2017-02" db="EMBL/GenBank/DDBJ databases">
        <authorList>
            <person name="Varghese N."/>
            <person name="Submissions S."/>
        </authorList>
    </citation>
    <scope>NUCLEOTIDE SEQUENCE [LARGE SCALE GENOMIC DNA]</scope>
    <source>
        <strain evidence="2">DSM 24091</strain>
    </source>
</reference>
<evidence type="ECO:0000313" key="2">
    <source>
        <dbReference type="Proteomes" id="UP000190150"/>
    </source>
</evidence>
<dbReference type="AlphaFoldDB" id="A0A1T5G7Z4"/>
<accession>A0A1T5G7Z4</accession>
<gene>
    <name evidence="1" type="ORF">SAMN05660841_03838</name>
</gene>